<dbReference type="AlphaFoldDB" id="A0AAE3GJC2"/>
<sequence length="89" mass="9978">MDRITRTTTSHTRLHLLTAVSPRKDAGSSPTGIVGRSLARQLLDAGDRVRVLAEPARWTLDQRPTVREIIGRPLRGFDEWAVENAQLFC</sequence>
<gene>
    <name evidence="1" type="ORF">LX83_005496</name>
</gene>
<dbReference type="Proteomes" id="UP001206128">
    <property type="component" value="Unassembled WGS sequence"/>
</dbReference>
<evidence type="ECO:0000313" key="1">
    <source>
        <dbReference type="EMBL" id="MCP2168618.1"/>
    </source>
</evidence>
<dbReference type="RefSeq" id="WP_253776619.1">
    <property type="nucleotide sequence ID" value="NZ_JAMTCK010000014.1"/>
</dbReference>
<reference evidence="1" key="1">
    <citation type="submission" date="2022-06" db="EMBL/GenBank/DDBJ databases">
        <title>Genomic Encyclopedia of Archaeal and Bacterial Type Strains, Phase II (KMG-II): from individual species to whole genera.</title>
        <authorList>
            <person name="Goeker M."/>
        </authorList>
    </citation>
    <scope>NUCLEOTIDE SEQUENCE</scope>
    <source>
        <strain evidence="1">DSM 43935</strain>
    </source>
</reference>
<keyword evidence="2" id="KW-1185">Reference proteome</keyword>
<proteinExistence type="predicted"/>
<accession>A0AAE3GJC2</accession>
<comment type="caution">
    <text evidence="1">The sequence shown here is derived from an EMBL/GenBank/DDBJ whole genome shotgun (WGS) entry which is preliminary data.</text>
</comment>
<dbReference type="EMBL" id="JAMTCK010000014">
    <property type="protein sequence ID" value="MCP2168618.1"/>
    <property type="molecule type" value="Genomic_DNA"/>
</dbReference>
<protein>
    <submittedName>
        <fullName evidence="1">Uncharacterized protein</fullName>
    </submittedName>
</protein>
<evidence type="ECO:0000313" key="2">
    <source>
        <dbReference type="Proteomes" id="UP001206128"/>
    </source>
</evidence>
<organism evidence="1 2">
    <name type="scientific">Goodfellowiella coeruleoviolacea</name>
    <dbReference type="NCBI Taxonomy" id="334858"/>
    <lineage>
        <taxon>Bacteria</taxon>
        <taxon>Bacillati</taxon>
        <taxon>Actinomycetota</taxon>
        <taxon>Actinomycetes</taxon>
        <taxon>Pseudonocardiales</taxon>
        <taxon>Pseudonocardiaceae</taxon>
        <taxon>Goodfellowiella</taxon>
    </lineage>
</organism>
<name>A0AAE3GJC2_9PSEU</name>